<dbReference type="AlphaFoldDB" id="A0A6L2PUL1"/>
<dbReference type="Pfam" id="PF09079">
    <property type="entry name" value="WHD_Cdc6"/>
    <property type="match status" value="1"/>
</dbReference>
<feature type="compositionally biased region" description="Basic and acidic residues" evidence="11">
    <location>
        <begin position="740"/>
        <end position="755"/>
    </location>
</feature>
<dbReference type="Proteomes" id="UP000502823">
    <property type="component" value="Unassembled WGS sequence"/>
</dbReference>
<dbReference type="SUPFAM" id="SSF52540">
    <property type="entry name" value="P-loop containing nucleoside triphosphate hydrolases"/>
    <property type="match status" value="1"/>
</dbReference>
<dbReference type="InterPro" id="IPR027417">
    <property type="entry name" value="P-loop_NTPase"/>
</dbReference>
<dbReference type="GO" id="GO:0005524">
    <property type="term" value="F:ATP binding"/>
    <property type="evidence" value="ECO:0007669"/>
    <property type="project" value="UniProtKB-KW"/>
</dbReference>
<evidence type="ECO:0000256" key="4">
    <source>
        <dbReference type="ARBA" id="ARBA00022705"/>
    </source>
</evidence>
<dbReference type="PANTHER" id="PTHR10763">
    <property type="entry name" value="CELL DIVISION CONTROL PROTEIN 6-RELATED"/>
    <property type="match status" value="1"/>
</dbReference>
<evidence type="ECO:0000256" key="3">
    <source>
        <dbReference type="ARBA" id="ARBA00019081"/>
    </source>
</evidence>
<dbReference type="InterPro" id="IPR001025">
    <property type="entry name" value="BAH_dom"/>
</dbReference>
<reference evidence="14" key="1">
    <citation type="submission" date="2020-01" db="EMBL/GenBank/DDBJ databases">
        <title>Draft genome sequence of the Termite Coptotermes fromosanus.</title>
        <authorList>
            <person name="Itakura S."/>
            <person name="Yosikawa Y."/>
            <person name="Umezawa K."/>
        </authorList>
    </citation>
    <scope>NUCLEOTIDE SEQUENCE [LARGE SCALE GENOMIC DNA]</scope>
</reference>
<accession>A0A6L2PUL1</accession>
<keyword evidence="5" id="KW-0479">Metal-binding</keyword>
<evidence type="ECO:0000259" key="12">
    <source>
        <dbReference type="PROSITE" id="PS51038"/>
    </source>
</evidence>
<comment type="similarity">
    <text evidence="2">Belongs to the ORC1 family.</text>
</comment>
<sequence length="1245" mass="138899">FIFGSVQAKKGDFVLVSNADAVDPDTPEGCDVAEIIELYETADDEDPYRAIVRWYSRPRDVPKRTIKFVQLDGKVEVILDERPFDNDISIETFFSTCVVVRAKVDDDPVLEAKKLEEQVCVPVFVCRYKLVLSGRLVKLEPYLVSDKTEVNKSDFKHMFEVPIIASSSASGVTKENKSYEQKSSKVDGSTQIHSKTGVCDFPSNLDANASEAMLGSTSKVVLKRLNLEMNRQADSVEDGDRSSSPTIPFTEPSMRWYRIKDDSNDFTVVKVPIEVCHSSRKSVKNMESGNTQTHVKNVNLKDAGDVTSDSEDEISNIADVSWGIPLMHNKKGQMNNAKAGTHEKHRMSKQEVILDTKSFTHKTKLKDTDISQLLDVDDCSGDDYSNNASFMLDKVTDRCLKSPSCQNSQLKRSCEMAHVDSKSAVLLGMKVCEVNTSDVPDKCTQRNNIQNCENKVKTRYIKPTFERSMSEENSDVTSTLTYAVKIASLKKQGKEQWSGSIDGCTEFNTEHGKSARDSLGVSSFKSSDSFQSTHDVSVLNTRHSDDKVAKLLKSQPCASKSRHHRASAKKKLSYEYGETKQNVSFGECRSRCRVTGGSLACEGERIKGLETDRNGRAELHTTKQGCTNKHINFLEYVQKSDVTDCTLVSVKNSETADRHQDDTTPRRHKREIAGGSANEDSDYEQGSKSRSKRYKSHDNTDEGSDYEPGNMSRSKQYKSYDTTDEDSDCEPGSVSSSKQYEAHELQTRKSLETDQKASPCLRSSSRRHKPNKWYGCDWATATTTSKHLLNRQVKVGISGTPKTPKSEVTSQATITPISKRVCLQTTKSSKTDQKASPCLRSSSRRHKPNKWYGSDWSTATTTPTHLLKRQVKVGMSGTPRTPKSEVTPQTSITPISKRGFARHSVQTPSLPTRASSVPTPGSILEEARVRLHVAAVPKSLPCREKEFDNIYRFVEGKVHDGAGGCMYISGVPGTGKTATVQEVVRSLQDAVSERNIPDFQFIELNGMWLTEPRQAYVHLLKALTGQAVTTEQAQQLLERRFSHTAPRRITTLVLVDELDLLWTKRQDVVYNLLDWPTKSASRLIVLAIANTMDLPERLLMGRVTSRLGLTRVTFHPYTHKQLQEIVMARLRGLQAFDPDAIQLVARKVAAVSGDARRALDICRRATELAEEGTENGLGTVTMQHVDQALGEMIASTKVQAIRCCSKMEQLFLQAVTAEIQRTGVEETVFEQVYVQLRTLCTFDGK</sequence>
<gene>
    <name evidence="13" type="ORF">Cfor_08951</name>
</gene>
<comment type="subcellular location">
    <subcellularLocation>
        <location evidence="1">Nucleus</location>
    </subcellularLocation>
</comment>
<dbReference type="GO" id="GO:0003682">
    <property type="term" value="F:chromatin binding"/>
    <property type="evidence" value="ECO:0007669"/>
    <property type="project" value="InterPro"/>
</dbReference>
<dbReference type="GO" id="GO:0016887">
    <property type="term" value="F:ATP hydrolysis activity"/>
    <property type="evidence" value="ECO:0007669"/>
    <property type="project" value="InterPro"/>
</dbReference>
<dbReference type="Pfam" id="PF00004">
    <property type="entry name" value="AAA"/>
    <property type="match status" value="1"/>
</dbReference>
<feature type="domain" description="BAH" evidence="12">
    <location>
        <begin position="6"/>
        <end position="141"/>
    </location>
</feature>
<dbReference type="InParanoid" id="A0A6L2PUL1"/>
<evidence type="ECO:0000256" key="11">
    <source>
        <dbReference type="SAM" id="MobiDB-lite"/>
    </source>
</evidence>
<dbReference type="Gene3D" id="1.10.8.60">
    <property type="match status" value="1"/>
</dbReference>
<dbReference type="InterPro" id="IPR050311">
    <property type="entry name" value="ORC1/CDC6"/>
</dbReference>
<organism evidence="13 14">
    <name type="scientific">Coptotermes formosanus</name>
    <name type="common">Formosan subterranean termite</name>
    <dbReference type="NCBI Taxonomy" id="36987"/>
    <lineage>
        <taxon>Eukaryota</taxon>
        <taxon>Metazoa</taxon>
        <taxon>Ecdysozoa</taxon>
        <taxon>Arthropoda</taxon>
        <taxon>Hexapoda</taxon>
        <taxon>Insecta</taxon>
        <taxon>Pterygota</taxon>
        <taxon>Neoptera</taxon>
        <taxon>Polyneoptera</taxon>
        <taxon>Dictyoptera</taxon>
        <taxon>Blattodea</taxon>
        <taxon>Blattoidea</taxon>
        <taxon>Termitoidae</taxon>
        <taxon>Rhinotermitidae</taxon>
        <taxon>Coptotermes</taxon>
    </lineage>
</organism>
<keyword evidence="4" id="KW-0235">DNA replication</keyword>
<evidence type="ECO:0000313" key="13">
    <source>
        <dbReference type="EMBL" id="GFG34328.1"/>
    </source>
</evidence>
<feature type="compositionally biased region" description="Polar residues" evidence="11">
    <location>
        <begin position="711"/>
        <end position="720"/>
    </location>
</feature>
<dbReference type="Pfam" id="PF01426">
    <property type="entry name" value="BAH"/>
    <property type="match status" value="1"/>
</dbReference>
<evidence type="ECO:0000256" key="10">
    <source>
        <dbReference type="ARBA" id="ARBA00023242"/>
    </source>
</evidence>
<dbReference type="Gene3D" id="3.40.50.300">
    <property type="entry name" value="P-loop containing nucleotide triphosphate hydrolases"/>
    <property type="match status" value="1"/>
</dbReference>
<evidence type="ECO:0000256" key="7">
    <source>
        <dbReference type="ARBA" id="ARBA00022840"/>
    </source>
</evidence>
<feature type="compositionally biased region" description="Basic and acidic residues" evidence="11">
    <location>
        <begin position="654"/>
        <end position="665"/>
    </location>
</feature>
<dbReference type="FunCoup" id="A0A6L2PUL1">
    <property type="interactions" value="170"/>
</dbReference>
<evidence type="ECO:0000256" key="5">
    <source>
        <dbReference type="ARBA" id="ARBA00022723"/>
    </source>
</evidence>
<keyword evidence="14" id="KW-1185">Reference proteome</keyword>
<keyword evidence="7" id="KW-0067">ATP-binding</keyword>
<dbReference type="InterPro" id="IPR015163">
    <property type="entry name" value="Cdc6_C"/>
</dbReference>
<dbReference type="Pfam" id="PF22606">
    <property type="entry name" value="Cdc6-ORC-like_ATPase_lid"/>
    <property type="match status" value="1"/>
</dbReference>
<dbReference type="GO" id="GO:0005664">
    <property type="term" value="C:nuclear origin of replication recognition complex"/>
    <property type="evidence" value="ECO:0007669"/>
    <property type="project" value="TreeGrafter"/>
</dbReference>
<keyword evidence="8" id="KW-0460">Magnesium</keyword>
<dbReference type="InterPro" id="IPR054425">
    <property type="entry name" value="Cdc6_ORC1-like_ATPase_lid"/>
</dbReference>
<keyword evidence="10" id="KW-0539">Nucleus</keyword>
<evidence type="ECO:0000256" key="9">
    <source>
        <dbReference type="ARBA" id="ARBA00023125"/>
    </source>
</evidence>
<dbReference type="GO" id="GO:0006270">
    <property type="term" value="P:DNA replication initiation"/>
    <property type="evidence" value="ECO:0007669"/>
    <property type="project" value="TreeGrafter"/>
</dbReference>
<dbReference type="FunFam" id="1.10.8.60:FF:000062">
    <property type="entry name" value="Origin recognition complex subunit 1"/>
    <property type="match status" value="1"/>
</dbReference>
<dbReference type="PANTHER" id="PTHR10763:SF23">
    <property type="entry name" value="ORIGIN RECOGNITION COMPLEX SUBUNIT 1"/>
    <property type="match status" value="1"/>
</dbReference>
<comment type="caution">
    <text evidence="13">The sequence shown here is derived from an EMBL/GenBank/DDBJ whole genome shotgun (WGS) entry which is preliminary data.</text>
</comment>
<evidence type="ECO:0000256" key="8">
    <source>
        <dbReference type="ARBA" id="ARBA00022842"/>
    </source>
</evidence>
<dbReference type="PROSITE" id="PS51038">
    <property type="entry name" value="BAH"/>
    <property type="match status" value="1"/>
</dbReference>
<protein>
    <recommendedName>
        <fullName evidence="3">Origin recognition complex subunit 1</fullName>
    </recommendedName>
</protein>
<keyword evidence="6" id="KW-0547">Nucleotide-binding</keyword>
<evidence type="ECO:0000256" key="6">
    <source>
        <dbReference type="ARBA" id="ARBA00022741"/>
    </source>
</evidence>
<evidence type="ECO:0000256" key="2">
    <source>
        <dbReference type="ARBA" id="ARBA00008398"/>
    </source>
</evidence>
<feature type="non-terminal residue" evidence="13">
    <location>
        <position position="1"/>
    </location>
</feature>
<dbReference type="GO" id="GO:0003688">
    <property type="term" value="F:DNA replication origin binding"/>
    <property type="evidence" value="ECO:0007669"/>
    <property type="project" value="TreeGrafter"/>
</dbReference>
<dbReference type="EMBL" id="BLKM01000477">
    <property type="protein sequence ID" value="GFG34328.1"/>
    <property type="molecule type" value="Genomic_DNA"/>
</dbReference>
<dbReference type="InterPro" id="IPR043151">
    <property type="entry name" value="BAH_sf"/>
</dbReference>
<dbReference type="SMART" id="SM00439">
    <property type="entry name" value="BAH"/>
    <property type="match status" value="1"/>
</dbReference>
<dbReference type="Gene3D" id="2.30.30.490">
    <property type="match status" value="1"/>
</dbReference>
<dbReference type="InterPro" id="IPR003959">
    <property type="entry name" value="ATPase_AAA_core"/>
</dbReference>
<feature type="region of interest" description="Disordered" evidence="11">
    <location>
        <begin position="825"/>
        <end position="857"/>
    </location>
</feature>
<dbReference type="FunFam" id="3.40.50.300:FF:000199">
    <property type="entry name" value="Origin recognition complex subunit 1"/>
    <property type="match status" value="1"/>
</dbReference>
<dbReference type="InterPro" id="IPR003593">
    <property type="entry name" value="AAA+_ATPase"/>
</dbReference>
<keyword evidence="9" id="KW-0238">DNA-binding</keyword>
<dbReference type="GO" id="GO:0033314">
    <property type="term" value="P:mitotic DNA replication checkpoint signaling"/>
    <property type="evidence" value="ECO:0007669"/>
    <property type="project" value="TreeGrafter"/>
</dbReference>
<evidence type="ECO:0000313" key="14">
    <source>
        <dbReference type="Proteomes" id="UP000502823"/>
    </source>
</evidence>
<feature type="region of interest" description="Disordered" evidence="11">
    <location>
        <begin position="653"/>
        <end position="768"/>
    </location>
</feature>
<dbReference type="OrthoDB" id="1926878at2759"/>
<dbReference type="GO" id="GO:0046872">
    <property type="term" value="F:metal ion binding"/>
    <property type="evidence" value="ECO:0007669"/>
    <property type="project" value="UniProtKB-KW"/>
</dbReference>
<evidence type="ECO:0000256" key="1">
    <source>
        <dbReference type="ARBA" id="ARBA00004123"/>
    </source>
</evidence>
<dbReference type="SMART" id="SM00382">
    <property type="entry name" value="AAA"/>
    <property type="match status" value="1"/>
</dbReference>
<proteinExistence type="inferred from homology"/>
<name>A0A6L2PUL1_COPFO</name>